<dbReference type="EMBL" id="CADCXV010000734">
    <property type="protein sequence ID" value="CAB0034170.1"/>
    <property type="molecule type" value="Genomic_DNA"/>
</dbReference>
<sequence>MLGKEEGATKYTRRDRYDILLEPAYVRRCVLDKKDLENPETAMIRFATIAERRARPSRPLTTQIRAAHIHVHGRHEPSESQSAPSRTPDPLKRFSRLPLASAANAATAAAALRAAGSGSALTRCCSLFRIALHYEARAESRLCKRAINVRAQAREKKKVFGTRRAIFTFPRRLHATGWNSSDACSYARVGYITWHFRAVRRFVRFTELCEYNQPIPSASPSAGTQFDDAYISAKIAFSRAQSTPVTTTTRRSQYSPMRCSDRCDARTIDDANRLLYIASELTRAVRRREKATCGSRDPTQDVPVFTLLNEQCTACAQSKHTHDRPWQRCDRVRSYGSSNKIKTKKSRSHNYEHAPSRVFRQFSGSRVRVHIREIESANNIALRYTCNRSRNSVRRGDAGDIS</sequence>
<evidence type="ECO:0000313" key="3">
    <source>
        <dbReference type="Proteomes" id="UP000479190"/>
    </source>
</evidence>
<name>A0A6H5IFA8_9HYME</name>
<proteinExistence type="predicted"/>
<dbReference type="AlphaFoldDB" id="A0A6H5IFA8"/>
<keyword evidence="3" id="KW-1185">Reference proteome</keyword>
<evidence type="ECO:0000256" key="1">
    <source>
        <dbReference type="SAM" id="MobiDB-lite"/>
    </source>
</evidence>
<protein>
    <submittedName>
        <fullName evidence="2">Uncharacterized protein</fullName>
    </submittedName>
</protein>
<dbReference type="Proteomes" id="UP000479190">
    <property type="component" value="Unassembled WGS sequence"/>
</dbReference>
<reference evidence="2 3" key="1">
    <citation type="submission" date="2020-02" db="EMBL/GenBank/DDBJ databases">
        <authorList>
            <person name="Ferguson B K."/>
        </authorList>
    </citation>
    <scope>NUCLEOTIDE SEQUENCE [LARGE SCALE GENOMIC DNA]</scope>
</reference>
<accession>A0A6H5IFA8</accession>
<organism evidence="2 3">
    <name type="scientific">Trichogramma brassicae</name>
    <dbReference type="NCBI Taxonomy" id="86971"/>
    <lineage>
        <taxon>Eukaryota</taxon>
        <taxon>Metazoa</taxon>
        <taxon>Ecdysozoa</taxon>
        <taxon>Arthropoda</taxon>
        <taxon>Hexapoda</taxon>
        <taxon>Insecta</taxon>
        <taxon>Pterygota</taxon>
        <taxon>Neoptera</taxon>
        <taxon>Endopterygota</taxon>
        <taxon>Hymenoptera</taxon>
        <taxon>Apocrita</taxon>
        <taxon>Proctotrupomorpha</taxon>
        <taxon>Chalcidoidea</taxon>
        <taxon>Trichogrammatidae</taxon>
        <taxon>Trichogramma</taxon>
    </lineage>
</organism>
<feature type="region of interest" description="Disordered" evidence="1">
    <location>
        <begin position="72"/>
        <end position="91"/>
    </location>
</feature>
<gene>
    <name evidence="2" type="ORF">TBRA_LOCUS6068</name>
</gene>
<evidence type="ECO:0000313" key="2">
    <source>
        <dbReference type="EMBL" id="CAB0034170.1"/>
    </source>
</evidence>